<dbReference type="PIRSF" id="PIRSF029958">
    <property type="entry name" value="Necrosis-inducing_protein"/>
    <property type="match status" value="1"/>
</dbReference>
<evidence type="ECO:0000313" key="3">
    <source>
        <dbReference type="Proteomes" id="UP001301769"/>
    </source>
</evidence>
<gene>
    <name evidence="2" type="ORF">QBC37DRAFT_461330</name>
</gene>
<protein>
    <submittedName>
        <fullName evidence="2">Necrosis and ethylene-inducing protein-inducing protein</fullName>
    </submittedName>
</protein>
<evidence type="ECO:0000256" key="1">
    <source>
        <dbReference type="SAM" id="SignalP"/>
    </source>
</evidence>
<proteinExistence type="predicted"/>
<keyword evidence="3" id="KW-1185">Reference proteome</keyword>
<accession>A0AAN6XSD4</accession>
<dbReference type="Pfam" id="PF05630">
    <property type="entry name" value="NPP1"/>
    <property type="match status" value="1"/>
</dbReference>
<comment type="caution">
    <text evidence="2">The sequence shown here is derived from an EMBL/GenBank/DDBJ whole genome shotgun (WGS) entry which is preliminary data.</text>
</comment>
<dbReference type="AlphaFoldDB" id="A0AAN6XSD4"/>
<name>A0AAN6XSD4_9PEZI</name>
<dbReference type="EMBL" id="MU858522">
    <property type="protein sequence ID" value="KAK4206073.1"/>
    <property type="molecule type" value="Genomic_DNA"/>
</dbReference>
<keyword evidence="1" id="KW-0732">Signal</keyword>
<organism evidence="2 3">
    <name type="scientific">Rhypophila decipiens</name>
    <dbReference type="NCBI Taxonomy" id="261697"/>
    <lineage>
        <taxon>Eukaryota</taxon>
        <taxon>Fungi</taxon>
        <taxon>Dikarya</taxon>
        <taxon>Ascomycota</taxon>
        <taxon>Pezizomycotina</taxon>
        <taxon>Sordariomycetes</taxon>
        <taxon>Sordariomycetidae</taxon>
        <taxon>Sordariales</taxon>
        <taxon>Naviculisporaceae</taxon>
        <taxon>Rhypophila</taxon>
    </lineage>
</organism>
<evidence type="ECO:0000313" key="2">
    <source>
        <dbReference type="EMBL" id="KAK4206073.1"/>
    </source>
</evidence>
<reference evidence="2" key="1">
    <citation type="journal article" date="2023" name="Mol. Phylogenet. Evol.">
        <title>Genome-scale phylogeny and comparative genomics of the fungal order Sordariales.</title>
        <authorList>
            <person name="Hensen N."/>
            <person name="Bonometti L."/>
            <person name="Westerberg I."/>
            <person name="Brannstrom I.O."/>
            <person name="Guillou S."/>
            <person name="Cros-Aarteil S."/>
            <person name="Calhoun S."/>
            <person name="Haridas S."/>
            <person name="Kuo A."/>
            <person name="Mondo S."/>
            <person name="Pangilinan J."/>
            <person name="Riley R."/>
            <person name="LaButti K."/>
            <person name="Andreopoulos B."/>
            <person name="Lipzen A."/>
            <person name="Chen C."/>
            <person name="Yan M."/>
            <person name="Daum C."/>
            <person name="Ng V."/>
            <person name="Clum A."/>
            <person name="Steindorff A."/>
            <person name="Ohm R.A."/>
            <person name="Martin F."/>
            <person name="Silar P."/>
            <person name="Natvig D.O."/>
            <person name="Lalanne C."/>
            <person name="Gautier V."/>
            <person name="Ament-Velasquez S.L."/>
            <person name="Kruys A."/>
            <person name="Hutchinson M.I."/>
            <person name="Powell A.J."/>
            <person name="Barry K."/>
            <person name="Miller A.N."/>
            <person name="Grigoriev I.V."/>
            <person name="Debuchy R."/>
            <person name="Gladieux P."/>
            <person name="Hiltunen Thoren M."/>
            <person name="Johannesson H."/>
        </authorList>
    </citation>
    <scope>NUCLEOTIDE SEQUENCE</scope>
    <source>
        <strain evidence="2">PSN293</strain>
    </source>
</reference>
<sequence length="259" mass="29123">MPFGQRLVMLLSASLPFSSAVAVEKRQLPPDPLFLKAPHLDKRFQPAVDFDTDSCYNSPAMGPPPTNDLNTGLEPKNSLKSLTDDCRKEEMLERGNVYSRQRCNNGYCAIMYAYYFQKDQTGVAGPAHGHRHDWEHVVVWVRMEDLSNEPATEGHPAVVYHKDAGSTHAFRFADGPDFGNGGPENHWRKWIFGPLIGHFGWDSFEQRERMYTEGGAKNPWGDADLAITDGSFSTNLGKAKPKEINFDIHNDDPQTNNIE</sequence>
<dbReference type="InterPro" id="IPR008701">
    <property type="entry name" value="NPP1"/>
</dbReference>
<reference evidence="2" key="2">
    <citation type="submission" date="2023-05" db="EMBL/GenBank/DDBJ databases">
        <authorList>
            <consortium name="Lawrence Berkeley National Laboratory"/>
            <person name="Steindorff A."/>
            <person name="Hensen N."/>
            <person name="Bonometti L."/>
            <person name="Westerberg I."/>
            <person name="Brannstrom I.O."/>
            <person name="Guillou S."/>
            <person name="Cros-Aarteil S."/>
            <person name="Calhoun S."/>
            <person name="Haridas S."/>
            <person name="Kuo A."/>
            <person name="Mondo S."/>
            <person name="Pangilinan J."/>
            <person name="Riley R."/>
            <person name="Labutti K."/>
            <person name="Andreopoulos B."/>
            <person name="Lipzen A."/>
            <person name="Chen C."/>
            <person name="Yanf M."/>
            <person name="Daum C."/>
            <person name="Ng V."/>
            <person name="Clum A."/>
            <person name="Ohm R."/>
            <person name="Martin F."/>
            <person name="Silar P."/>
            <person name="Natvig D."/>
            <person name="Lalanne C."/>
            <person name="Gautier V."/>
            <person name="Ament-Velasquez S.L."/>
            <person name="Kruys A."/>
            <person name="Hutchinson M.I."/>
            <person name="Powell A.J."/>
            <person name="Barry K."/>
            <person name="Miller A.N."/>
            <person name="Grigoriev I.V."/>
            <person name="Debuchy R."/>
            <person name="Gladieux P."/>
            <person name="Thoren M.H."/>
            <person name="Johannesson H."/>
        </authorList>
    </citation>
    <scope>NUCLEOTIDE SEQUENCE</scope>
    <source>
        <strain evidence="2">PSN293</strain>
    </source>
</reference>
<dbReference type="Proteomes" id="UP001301769">
    <property type="component" value="Unassembled WGS sequence"/>
</dbReference>
<feature type="signal peptide" evidence="1">
    <location>
        <begin position="1"/>
        <end position="20"/>
    </location>
</feature>
<feature type="chain" id="PRO_5042974819" evidence="1">
    <location>
        <begin position="21"/>
        <end position="259"/>
    </location>
</feature>
<dbReference type="PANTHER" id="PTHR33657:SF6">
    <property type="entry name" value="SECRETED PROTEIN"/>
    <property type="match status" value="1"/>
</dbReference>
<dbReference type="PANTHER" id="PTHR33657">
    <property type="entry name" value="DOMAIN PROTEIN, PUTATIVE (AFU_ORTHOLOGUE AFUA_5G00600)-RELATED"/>
    <property type="match status" value="1"/>
</dbReference>